<evidence type="ECO:0000313" key="5">
    <source>
        <dbReference type="Proteomes" id="UP000220246"/>
    </source>
</evidence>
<evidence type="ECO:0000256" key="2">
    <source>
        <dbReference type="ARBA" id="ARBA00023315"/>
    </source>
</evidence>
<dbReference type="CDD" id="cd04301">
    <property type="entry name" value="NAT_SF"/>
    <property type="match status" value="1"/>
</dbReference>
<name>A0A2A7UQU9_COMTR</name>
<dbReference type="SUPFAM" id="SSF55729">
    <property type="entry name" value="Acyl-CoA N-acyltransferases (Nat)"/>
    <property type="match status" value="1"/>
</dbReference>
<dbReference type="InterPro" id="IPR050832">
    <property type="entry name" value="Bact_Acetyltransf"/>
</dbReference>
<evidence type="ECO:0000256" key="1">
    <source>
        <dbReference type="ARBA" id="ARBA00022679"/>
    </source>
</evidence>
<dbReference type="AlphaFoldDB" id="A0A2A7UQU9"/>
<organism evidence="4 5">
    <name type="scientific">Comamonas terrigena</name>
    <dbReference type="NCBI Taxonomy" id="32013"/>
    <lineage>
        <taxon>Bacteria</taxon>
        <taxon>Pseudomonadati</taxon>
        <taxon>Pseudomonadota</taxon>
        <taxon>Betaproteobacteria</taxon>
        <taxon>Burkholderiales</taxon>
        <taxon>Comamonadaceae</taxon>
        <taxon>Comamonas</taxon>
    </lineage>
</organism>
<dbReference type="RefSeq" id="WP_066538214.1">
    <property type="nucleotide sequence ID" value="NZ_JAOBYP010000005.1"/>
</dbReference>
<dbReference type="Gene3D" id="3.40.630.30">
    <property type="match status" value="1"/>
</dbReference>
<dbReference type="PROSITE" id="PS51186">
    <property type="entry name" value="GNAT"/>
    <property type="match status" value="1"/>
</dbReference>
<dbReference type="STRING" id="1219032.GCA_001515545_02408"/>
<dbReference type="Proteomes" id="UP000220246">
    <property type="component" value="Unassembled WGS sequence"/>
</dbReference>
<accession>A0A2A7UQU9</accession>
<dbReference type="GeneID" id="80803623"/>
<keyword evidence="1 4" id="KW-0808">Transferase</keyword>
<dbReference type="InterPro" id="IPR000182">
    <property type="entry name" value="GNAT_dom"/>
</dbReference>
<comment type="caution">
    <text evidence="4">The sequence shown here is derived from an EMBL/GenBank/DDBJ whole genome shotgun (WGS) entry which is preliminary data.</text>
</comment>
<keyword evidence="2" id="KW-0012">Acyltransferase</keyword>
<evidence type="ECO:0000313" key="4">
    <source>
        <dbReference type="EMBL" id="PEH87637.1"/>
    </source>
</evidence>
<sequence>MASAASSPTDSLHVRGLSVADVAAVLRIQALCYGADYVEGAAVFTRRLQAPHQCSWAAELGGQVVAYLAAYWSHPGKITPLQGEFDAQPQASVLYLHDMAVDPALAGQGIAARLLAAAQSQARARGVQRAALVAVQGAASYWQRRGFVPSQPRDTVQKAHLASYGDDALYMEQHWAPPQI</sequence>
<proteinExistence type="predicted"/>
<reference evidence="5" key="1">
    <citation type="submission" date="2017-09" db="EMBL/GenBank/DDBJ databases">
        <title>FDA dAtabase for Regulatory Grade micrObial Sequences (FDA-ARGOS): Supporting development and validation of Infectious Disease Dx tests.</title>
        <authorList>
            <person name="Minogue T."/>
            <person name="Wolcott M."/>
            <person name="Wasieloski L."/>
            <person name="Aguilar W."/>
            <person name="Moore D."/>
            <person name="Tallon L."/>
            <person name="Sadzewicz L."/>
            <person name="Ott S."/>
            <person name="Zhao X."/>
            <person name="Nagaraj S."/>
            <person name="Vavikolanu K."/>
            <person name="Aluvathingal J."/>
            <person name="Nadendla S."/>
            <person name="Sichtig H."/>
        </authorList>
    </citation>
    <scope>NUCLEOTIDE SEQUENCE [LARGE SCALE GENOMIC DNA]</scope>
    <source>
        <strain evidence="5">FDAARGOS_394</strain>
    </source>
</reference>
<dbReference type="PANTHER" id="PTHR43877">
    <property type="entry name" value="AMINOALKYLPHOSPHONATE N-ACETYLTRANSFERASE-RELATED-RELATED"/>
    <property type="match status" value="1"/>
</dbReference>
<dbReference type="OrthoDB" id="359414at2"/>
<dbReference type="GO" id="GO:0016747">
    <property type="term" value="F:acyltransferase activity, transferring groups other than amino-acyl groups"/>
    <property type="evidence" value="ECO:0007669"/>
    <property type="project" value="InterPro"/>
</dbReference>
<dbReference type="EMBL" id="PDEA01000001">
    <property type="protein sequence ID" value="PEH87637.1"/>
    <property type="molecule type" value="Genomic_DNA"/>
</dbReference>
<feature type="domain" description="N-acetyltransferase" evidence="3">
    <location>
        <begin position="12"/>
        <end position="176"/>
    </location>
</feature>
<evidence type="ECO:0000259" key="3">
    <source>
        <dbReference type="PROSITE" id="PS51186"/>
    </source>
</evidence>
<gene>
    <name evidence="4" type="ORF">CRM82_02570</name>
</gene>
<keyword evidence="5" id="KW-1185">Reference proteome</keyword>
<protein>
    <submittedName>
        <fullName evidence="4">N-acetyltransferase</fullName>
    </submittedName>
</protein>
<dbReference type="Pfam" id="PF00583">
    <property type="entry name" value="Acetyltransf_1"/>
    <property type="match status" value="1"/>
</dbReference>
<dbReference type="InterPro" id="IPR016181">
    <property type="entry name" value="Acyl_CoA_acyltransferase"/>
</dbReference>